<evidence type="ECO:0000313" key="4">
    <source>
        <dbReference type="Proteomes" id="UP000011087"/>
    </source>
</evidence>
<evidence type="ECO:0000313" key="3">
    <source>
        <dbReference type="EnsemblProtists" id="EKX54547"/>
    </source>
</evidence>
<reference evidence="3" key="3">
    <citation type="submission" date="2016-03" db="UniProtKB">
        <authorList>
            <consortium name="EnsemblProtists"/>
        </authorList>
    </citation>
    <scope>IDENTIFICATION</scope>
</reference>
<dbReference type="EMBL" id="JH992967">
    <property type="protein sequence ID" value="EKX54547.1"/>
    <property type="molecule type" value="Genomic_DNA"/>
</dbReference>
<dbReference type="RefSeq" id="XP_005841527.1">
    <property type="nucleotide sequence ID" value="XM_005841470.1"/>
</dbReference>
<name>L1K1Q4_GUITC</name>
<dbReference type="KEGG" id="gtt:GUITHDRAFT_100022"/>
<protein>
    <recommendedName>
        <fullName evidence="5">C2 NT-type domain-containing protein</fullName>
    </recommendedName>
</protein>
<dbReference type="AlphaFoldDB" id="L1K1Q4"/>
<organism evidence="2">
    <name type="scientific">Guillardia theta (strain CCMP2712)</name>
    <name type="common">Cryptophyte</name>
    <dbReference type="NCBI Taxonomy" id="905079"/>
    <lineage>
        <taxon>Eukaryota</taxon>
        <taxon>Cryptophyceae</taxon>
        <taxon>Pyrenomonadales</taxon>
        <taxon>Geminigeraceae</taxon>
        <taxon>Guillardia</taxon>
    </lineage>
</organism>
<gene>
    <name evidence="2" type="ORF">GUITHDRAFT_100022</name>
</gene>
<reference evidence="2 4" key="1">
    <citation type="journal article" date="2012" name="Nature">
        <title>Algal genomes reveal evolutionary mosaicism and the fate of nucleomorphs.</title>
        <authorList>
            <consortium name="DOE Joint Genome Institute"/>
            <person name="Curtis B.A."/>
            <person name="Tanifuji G."/>
            <person name="Burki F."/>
            <person name="Gruber A."/>
            <person name="Irimia M."/>
            <person name="Maruyama S."/>
            <person name="Arias M.C."/>
            <person name="Ball S.G."/>
            <person name="Gile G.H."/>
            <person name="Hirakawa Y."/>
            <person name="Hopkins J.F."/>
            <person name="Kuo A."/>
            <person name="Rensing S.A."/>
            <person name="Schmutz J."/>
            <person name="Symeonidi A."/>
            <person name="Elias M."/>
            <person name="Eveleigh R.J."/>
            <person name="Herman E.K."/>
            <person name="Klute M.J."/>
            <person name="Nakayama T."/>
            <person name="Obornik M."/>
            <person name="Reyes-Prieto A."/>
            <person name="Armbrust E.V."/>
            <person name="Aves S.J."/>
            <person name="Beiko R.G."/>
            <person name="Coutinho P."/>
            <person name="Dacks J.B."/>
            <person name="Durnford D.G."/>
            <person name="Fast N.M."/>
            <person name="Green B.R."/>
            <person name="Grisdale C.J."/>
            <person name="Hempel F."/>
            <person name="Henrissat B."/>
            <person name="Hoppner M.P."/>
            <person name="Ishida K."/>
            <person name="Kim E."/>
            <person name="Koreny L."/>
            <person name="Kroth P.G."/>
            <person name="Liu Y."/>
            <person name="Malik S.B."/>
            <person name="Maier U.G."/>
            <person name="McRose D."/>
            <person name="Mock T."/>
            <person name="Neilson J.A."/>
            <person name="Onodera N.T."/>
            <person name="Poole A.M."/>
            <person name="Pritham E.J."/>
            <person name="Richards T.A."/>
            <person name="Rocap G."/>
            <person name="Roy S.W."/>
            <person name="Sarai C."/>
            <person name="Schaack S."/>
            <person name="Shirato S."/>
            <person name="Slamovits C.H."/>
            <person name="Spencer D.F."/>
            <person name="Suzuki S."/>
            <person name="Worden A.Z."/>
            <person name="Zauner S."/>
            <person name="Barry K."/>
            <person name="Bell C."/>
            <person name="Bharti A.K."/>
            <person name="Crow J.A."/>
            <person name="Grimwood J."/>
            <person name="Kramer R."/>
            <person name="Lindquist E."/>
            <person name="Lucas S."/>
            <person name="Salamov A."/>
            <person name="McFadden G.I."/>
            <person name="Lane C.E."/>
            <person name="Keeling P.J."/>
            <person name="Gray M.W."/>
            <person name="Grigoriev I.V."/>
            <person name="Archibald J.M."/>
        </authorList>
    </citation>
    <scope>NUCLEOTIDE SEQUENCE</scope>
    <source>
        <strain evidence="2 4">CCMP2712</strain>
    </source>
</reference>
<evidence type="ECO:0000256" key="1">
    <source>
        <dbReference type="SAM" id="MobiDB-lite"/>
    </source>
</evidence>
<dbReference type="Proteomes" id="UP000011087">
    <property type="component" value="Unassembled WGS sequence"/>
</dbReference>
<dbReference type="EnsemblProtists" id="EKX54547">
    <property type="protein sequence ID" value="EKX54547"/>
    <property type="gene ID" value="GUITHDRAFT_100022"/>
</dbReference>
<reference evidence="4" key="2">
    <citation type="submission" date="2012-11" db="EMBL/GenBank/DDBJ databases">
        <authorList>
            <person name="Kuo A."/>
            <person name="Curtis B.A."/>
            <person name="Tanifuji G."/>
            <person name="Burki F."/>
            <person name="Gruber A."/>
            <person name="Irimia M."/>
            <person name="Maruyama S."/>
            <person name="Arias M.C."/>
            <person name="Ball S.G."/>
            <person name="Gile G.H."/>
            <person name="Hirakawa Y."/>
            <person name="Hopkins J.F."/>
            <person name="Rensing S.A."/>
            <person name="Schmutz J."/>
            <person name="Symeonidi A."/>
            <person name="Elias M."/>
            <person name="Eveleigh R.J."/>
            <person name="Herman E.K."/>
            <person name="Klute M.J."/>
            <person name="Nakayama T."/>
            <person name="Obornik M."/>
            <person name="Reyes-Prieto A."/>
            <person name="Armbrust E.V."/>
            <person name="Aves S.J."/>
            <person name="Beiko R.G."/>
            <person name="Coutinho P."/>
            <person name="Dacks J.B."/>
            <person name="Durnford D.G."/>
            <person name="Fast N.M."/>
            <person name="Green B.R."/>
            <person name="Grisdale C."/>
            <person name="Hempe F."/>
            <person name="Henrissat B."/>
            <person name="Hoppner M.P."/>
            <person name="Ishida K.-I."/>
            <person name="Kim E."/>
            <person name="Koreny L."/>
            <person name="Kroth P.G."/>
            <person name="Liu Y."/>
            <person name="Malik S.-B."/>
            <person name="Maier U.G."/>
            <person name="McRose D."/>
            <person name="Mock T."/>
            <person name="Neilson J.A."/>
            <person name="Onodera N.T."/>
            <person name="Poole A.M."/>
            <person name="Pritham E.J."/>
            <person name="Richards T.A."/>
            <person name="Rocap G."/>
            <person name="Roy S.W."/>
            <person name="Sarai C."/>
            <person name="Schaack S."/>
            <person name="Shirato S."/>
            <person name="Slamovits C.H."/>
            <person name="Spencer D.F."/>
            <person name="Suzuki S."/>
            <person name="Worden A.Z."/>
            <person name="Zauner S."/>
            <person name="Barry K."/>
            <person name="Bell C."/>
            <person name="Bharti A.K."/>
            <person name="Crow J.A."/>
            <person name="Grimwood J."/>
            <person name="Kramer R."/>
            <person name="Lindquist E."/>
            <person name="Lucas S."/>
            <person name="Salamov A."/>
            <person name="McFadden G.I."/>
            <person name="Lane C.E."/>
            <person name="Keeling P.J."/>
            <person name="Gray M.W."/>
            <person name="Grigoriev I.V."/>
            <person name="Archibald J.M."/>
        </authorList>
    </citation>
    <scope>NUCLEOTIDE SEQUENCE</scope>
    <source>
        <strain evidence="4">CCMP2712</strain>
    </source>
</reference>
<feature type="region of interest" description="Disordered" evidence="1">
    <location>
        <begin position="182"/>
        <end position="210"/>
    </location>
</feature>
<sequence>MSTVRAQAHVQPSKTLQCSIGLLKSSRRSGNGAASRHALFSKNVGCTTQATFEEVFELHEAFCTETNQMVPLDDGKLNLVARVYVNDVTVEPKCVGVAEVLLTVGTSAEGLWLELKEEDTKGPEDQRGEGCCIQLSVLYVAQGEVQDGKEDPWGRISRLESALRQSNQENLRLREEGFLADYEDGGGASRQTGAAEGPAAPARDFSERPRQSLDEELKAMRAEGGRSNEVRRDMRISELEASRAQSCSEQQGLTVDLQRENESLKEQLKLKGQFNLNGGSQVSHVNFTFPHANFQPPA</sequence>
<proteinExistence type="predicted"/>
<dbReference type="PaxDb" id="55529-EKX54547"/>
<evidence type="ECO:0000313" key="2">
    <source>
        <dbReference type="EMBL" id="EKX54547.1"/>
    </source>
</evidence>
<dbReference type="HOGENOM" id="CLU_935222_0_0_1"/>
<keyword evidence="4" id="KW-1185">Reference proteome</keyword>
<evidence type="ECO:0008006" key="5">
    <source>
        <dbReference type="Google" id="ProtNLM"/>
    </source>
</evidence>
<accession>L1K1Q4</accession>
<dbReference type="GeneID" id="17311309"/>